<feature type="compositionally biased region" description="Acidic residues" evidence="12">
    <location>
        <begin position="812"/>
        <end position="823"/>
    </location>
</feature>
<dbReference type="GO" id="GO:0006265">
    <property type="term" value="P:DNA topological change"/>
    <property type="evidence" value="ECO:0007669"/>
    <property type="project" value="UniProtKB-UniRule"/>
</dbReference>
<evidence type="ECO:0000256" key="12">
    <source>
        <dbReference type="SAM" id="MobiDB-lite"/>
    </source>
</evidence>
<dbReference type="InterPro" id="IPR013760">
    <property type="entry name" value="Topo_IIA-like_dom_sf"/>
</dbReference>
<feature type="compositionally biased region" description="Acidic residues" evidence="12">
    <location>
        <begin position="838"/>
        <end position="849"/>
    </location>
</feature>
<evidence type="ECO:0000256" key="2">
    <source>
        <dbReference type="ARBA" id="ARBA00008263"/>
    </source>
</evidence>
<dbReference type="InterPro" id="IPR035516">
    <property type="entry name" value="Gyrase/topoIV_suA_C"/>
</dbReference>
<dbReference type="EMBL" id="QRUP01000021">
    <property type="protein sequence ID" value="RGR70287.1"/>
    <property type="molecule type" value="Genomic_DNA"/>
</dbReference>
<dbReference type="Proteomes" id="UP000284178">
    <property type="component" value="Unassembled WGS sequence"/>
</dbReference>
<keyword evidence="11" id="KW-0175">Coiled coil</keyword>
<comment type="subcellular location">
    <subcellularLocation>
        <location evidence="9">Cytoplasm</location>
    </subcellularLocation>
</comment>
<evidence type="ECO:0000256" key="1">
    <source>
        <dbReference type="ARBA" id="ARBA00000185"/>
    </source>
</evidence>
<dbReference type="PANTHER" id="PTHR43493:SF5">
    <property type="entry name" value="DNA GYRASE SUBUNIT A, CHLOROPLASTIC_MITOCHONDRIAL"/>
    <property type="match status" value="1"/>
</dbReference>
<evidence type="ECO:0000256" key="7">
    <source>
        <dbReference type="ARBA" id="ARBA00023235"/>
    </source>
</evidence>
<dbReference type="GO" id="GO:0034335">
    <property type="term" value="F:DNA negative supercoiling activity"/>
    <property type="evidence" value="ECO:0007669"/>
    <property type="project" value="UniProtKB-ARBA"/>
</dbReference>
<dbReference type="InterPro" id="IPR002205">
    <property type="entry name" value="Topo_IIA_dom_A"/>
</dbReference>
<feature type="coiled-coil region" evidence="11">
    <location>
        <begin position="440"/>
        <end position="481"/>
    </location>
</feature>
<dbReference type="Gene3D" id="2.120.10.90">
    <property type="entry name" value="DNA gyrase/topoisomerase IV, subunit A, C-terminal"/>
    <property type="match status" value="1"/>
</dbReference>
<evidence type="ECO:0000313" key="14">
    <source>
        <dbReference type="EMBL" id="RGR70287.1"/>
    </source>
</evidence>
<feature type="region of interest" description="Disordered" evidence="12">
    <location>
        <begin position="810"/>
        <end position="849"/>
    </location>
</feature>
<dbReference type="RefSeq" id="WP_117895793.1">
    <property type="nucleotide sequence ID" value="NZ_CABJCV010000021.1"/>
</dbReference>
<dbReference type="HAMAP" id="MF_01897">
    <property type="entry name" value="GyrA"/>
    <property type="match status" value="1"/>
</dbReference>
<dbReference type="SMART" id="SM00434">
    <property type="entry name" value="TOP4c"/>
    <property type="match status" value="1"/>
</dbReference>
<organism evidence="14 15">
    <name type="scientific">Holdemania filiformis</name>
    <dbReference type="NCBI Taxonomy" id="61171"/>
    <lineage>
        <taxon>Bacteria</taxon>
        <taxon>Bacillati</taxon>
        <taxon>Bacillota</taxon>
        <taxon>Erysipelotrichia</taxon>
        <taxon>Erysipelotrichales</taxon>
        <taxon>Erysipelotrichaceae</taxon>
        <taxon>Holdemania</taxon>
    </lineage>
</organism>
<evidence type="ECO:0000259" key="13">
    <source>
        <dbReference type="PROSITE" id="PS52040"/>
    </source>
</evidence>
<evidence type="ECO:0000313" key="15">
    <source>
        <dbReference type="Proteomes" id="UP000284178"/>
    </source>
</evidence>
<comment type="caution">
    <text evidence="14">The sequence shown here is derived from an EMBL/GenBank/DDBJ whole genome shotgun (WGS) entry which is preliminary data.</text>
</comment>
<keyword evidence="4 9" id="KW-0067">ATP-binding</keyword>
<evidence type="ECO:0000256" key="8">
    <source>
        <dbReference type="ARBA" id="ARBA00063644"/>
    </source>
</evidence>
<keyword evidence="7 9" id="KW-0413">Isomerase</keyword>
<name>A0A412FQ53_9FIRM</name>
<evidence type="ECO:0000256" key="9">
    <source>
        <dbReference type="HAMAP-Rule" id="MF_01897"/>
    </source>
</evidence>
<keyword evidence="3 9" id="KW-0547">Nucleotide-binding</keyword>
<feature type="compositionally biased region" description="Polar residues" evidence="12">
    <location>
        <begin position="826"/>
        <end position="835"/>
    </location>
</feature>
<dbReference type="GO" id="GO:0005737">
    <property type="term" value="C:cytoplasm"/>
    <property type="evidence" value="ECO:0007669"/>
    <property type="project" value="UniProtKB-SubCell"/>
</dbReference>
<dbReference type="PANTHER" id="PTHR43493">
    <property type="entry name" value="DNA GYRASE/TOPOISOMERASE SUBUNIT A"/>
    <property type="match status" value="1"/>
</dbReference>
<dbReference type="Pfam" id="PF00521">
    <property type="entry name" value="DNA_topoisoIV"/>
    <property type="match status" value="1"/>
</dbReference>
<dbReference type="GO" id="GO:0005524">
    <property type="term" value="F:ATP binding"/>
    <property type="evidence" value="ECO:0007669"/>
    <property type="project" value="UniProtKB-UniRule"/>
</dbReference>
<dbReference type="Gene3D" id="1.10.268.10">
    <property type="entry name" value="Topoisomerase, domain 3"/>
    <property type="match status" value="1"/>
</dbReference>
<dbReference type="FunFam" id="3.30.1360.40:FF:000002">
    <property type="entry name" value="DNA gyrase subunit A"/>
    <property type="match status" value="1"/>
</dbReference>
<dbReference type="GO" id="GO:0003677">
    <property type="term" value="F:DNA binding"/>
    <property type="evidence" value="ECO:0007669"/>
    <property type="project" value="UniProtKB-UniRule"/>
</dbReference>
<dbReference type="InterPro" id="IPR006691">
    <property type="entry name" value="GyrA/parC_rep"/>
</dbReference>
<dbReference type="FunFam" id="1.10.268.10:FF:000001">
    <property type="entry name" value="DNA gyrase subunit A"/>
    <property type="match status" value="1"/>
</dbReference>
<dbReference type="GeneID" id="83016548"/>
<dbReference type="GO" id="GO:0005694">
    <property type="term" value="C:chromosome"/>
    <property type="evidence" value="ECO:0007669"/>
    <property type="project" value="InterPro"/>
</dbReference>
<dbReference type="NCBIfam" id="TIGR01063">
    <property type="entry name" value="gyrA"/>
    <property type="match status" value="1"/>
</dbReference>
<gene>
    <name evidence="9" type="primary">gyrA</name>
    <name evidence="14" type="ORF">DWY25_14190</name>
</gene>
<dbReference type="FunFam" id="2.120.10.90:FF:000005">
    <property type="entry name" value="DNA topoisomerase 4 subunit A"/>
    <property type="match status" value="1"/>
</dbReference>
<accession>A0A412FQ53</accession>
<dbReference type="Pfam" id="PF03989">
    <property type="entry name" value="DNA_gyraseA_C"/>
    <property type="match status" value="6"/>
</dbReference>
<comment type="catalytic activity">
    <reaction evidence="1 9 10">
        <text>ATP-dependent breakage, passage and rejoining of double-stranded DNA.</text>
        <dbReference type="EC" id="5.6.2.2"/>
    </reaction>
</comment>
<sequence>MDENNFNHGNIKTTNISSEMRTSFLDYSMSVIVARALPDVRDGMKPVHRRILYAMNDLGIVADKPHKKSARIVGEVIGKYHPHGDTAVYETMVRMAQDFSYRYPLVDGHGNFGSVDGDGAAAMRYTEARMSKISMELLRDINKDTVDWMDNYDGEEHEPVVLPCRFPNLLVNGTTGIAVGMATNIPPHNLGETIDAVFAVMDNPDITVMELMEDYISGPDFPTGGYILGRAGIKQAYETGRGSIMIRSKVKVEDMPNGKKQIIVTEIPYVVNKAALVEKIASLVREKIIEGITDLRDESNMEGIRIVIELRKDVQSDVILNQLYRMTSLQTSFGVNMIVLVDNAPQQLGLKDVLKCYLDHQIDVTVRRTRFELKKAEDRAHILEGLKIALDHIDAIISLIRSSKDTSIAMNGLMENFGLSEIQAKAILDMQFRRLTGLERQKIEEEYDSLMAQITDLKDILNNHSRVLEIIRTELTEIKEKYNDKRRSEIIDAEIDMQDEDLIPQEDVVITMTVNGYVKRIPVDTYRLQNRGGKGIKGMSMHEDDIVDQFLTMMTHDYLLMFTNQGKVYRIKGYQVPLASRTSKGIPIVNLLNLDKDEKVLAMVPVERENSPAKFLFFVTAQGIVKRVPIEEFENIRQSGKIAINLREGDELISAKPTTGSSQILIAAANGQAIRFNETDVRPMGRTATGVKGFNVNGSRVIGMTTDFEGQYILSVTEKGYGKKSKLEDYRMTNRGGKGVKTVQVTDKNGPLVFLRAVNGDEDCLIMTNEGIVIRISLEKVSVYSRNTQGVKLISVEDNQTVSTVAIVYKSEDDEETEGDNENGELNQKTDQETAGIQEEDAQTEENAE</sequence>
<dbReference type="CDD" id="cd00187">
    <property type="entry name" value="TOP4c"/>
    <property type="match status" value="1"/>
</dbReference>
<evidence type="ECO:0000256" key="6">
    <source>
        <dbReference type="ARBA" id="ARBA00023125"/>
    </source>
</evidence>
<feature type="active site" description="O-(5'-phospho-DNA)-tyrosine intermediate" evidence="9 10">
    <location>
        <position position="125"/>
    </location>
</feature>
<evidence type="ECO:0000256" key="5">
    <source>
        <dbReference type="ARBA" id="ARBA00023029"/>
    </source>
</evidence>
<evidence type="ECO:0000256" key="3">
    <source>
        <dbReference type="ARBA" id="ARBA00022741"/>
    </source>
</evidence>
<feature type="domain" description="Topo IIA-type catalytic" evidence="13">
    <location>
        <begin position="37"/>
        <end position="502"/>
    </location>
</feature>
<dbReference type="SUPFAM" id="SSF101904">
    <property type="entry name" value="GyrA/ParC C-terminal domain-like"/>
    <property type="match status" value="1"/>
</dbReference>
<dbReference type="NCBIfam" id="NF004043">
    <property type="entry name" value="PRK05560.1"/>
    <property type="match status" value="1"/>
</dbReference>
<evidence type="ECO:0000256" key="11">
    <source>
        <dbReference type="SAM" id="Coils"/>
    </source>
</evidence>
<dbReference type="InterPro" id="IPR013757">
    <property type="entry name" value="Topo_IIA_A_a_sf"/>
</dbReference>
<keyword evidence="6 9" id="KW-0238">DNA-binding</keyword>
<feature type="short sequence motif" description="GyrA-box" evidence="9">
    <location>
        <begin position="529"/>
        <end position="535"/>
    </location>
</feature>
<keyword evidence="9" id="KW-0963">Cytoplasm</keyword>
<dbReference type="InterPro" id="IPR013758">
    <property type="entry name" value="Topo_IIA_A/C_ab"/>
</dbReference>
<comment type="subunit">
    <text evidence="9">Heterotetramer, composed of two GyrA and two GyrB chains. In the heterotetramer, GyrA contains the active site tyrosine that forms a transient covalent intermediate with DNA, while GyrB binds cofactors and catalyzes ATP hydrolysis.</text>
</comment>
<reference evidence="14 15" key="1">
    <citation type="submission" date="2018-08" db="EMBL/GenBank/DDBJ databases">
        <title>A genome reference for cultivated species of the human gut microbiota.</title>
        <authorList>
            <person name="Zou Y."/>
            <person name="Xue W."/>
            <person name="Luo G."/>
        </authorList>
    </citation>
    <scope>NUCLEOTIDE SEQUENCE [LARGE SCALE GENOMIC DNA]</scope>
    <source>
        <strain evidence="14 15">AF24-29</strain>
    </source>
</reference>
<keyword evidence="5 9" id="KW-0799">Topoisomerase</keyword>
<comment type="subunit">
    <text evidence="8">Heterotetramer composed of ParC and ParE.</text>
</comment>
<dbReference type="SUPFAM" id="SSF56719">
    <property type="entry name" value="Type II DNA topoisomerase"/>
    <property type="match status" value="1"/>
</dbReference>
<comment type="similarity">
    <text evidence="2 9">Belongs to the type II topoisomerase GyrA/ParC subunit family.</text>
</comment>
<dbReference type="FunFam" id="3.90.199.10:FF:000001">
    <property type="entry name" value="DNA gyrase subunit A"/>
    <property type="match status" value="1"/>
</dbReference>
<evidence type="ECO:0000256" key="10">
    <source>
        <dbReference type="PROSITE-ProRule" id="PRU01384"/>
    </source>
</evidence>
<comment type="function">
    <text evidence="9">A type II topoisomerase that negatively supercoils closed circular double-stranded (ds) DNA in an ATP-dependent manner to modulate DNA topology and maintain chromosomes in an underwound state. Negative supercoiling favors strand separation, and DNA replication, transcription, recombination and repair, all of which involve strand separation. Also able to catalyze the interconversion of other topological isomers of dsDNA rings, including catenanes and knotted rings. Type II topoisomerases break and join 2 DNA strands simultaneously in an ATP-dependent manner.</text>
</comment>
<dbReference type="InterPro" id="IPR050220">
    <property type="entry name" value="Type_II_DNA_Topoisomerases"/>
</dbReference>
<dbReference type="GO" id="GO:0009330">
    <property type="term" value="C:DNA topoisomerase type II (double strand cut, ATP-hydrolyzing) complex"/>
    <property type="evidence" value="ECO:0007669"/>
    <property type="project" value="TreeGrafter"/>
</dbReference>
<dbReference type="PROSITE" id="PS52040">
    <property type="entry name" value="TOPO_IIA"/>
    <property type="match status" value="1"/>
</dbReference>
<dbReference type="Gene3D" id="3.90.199.10">
    <property type="entry name" value="Topoisomerase II, domain 5"/>
    <property type="match status" value="1"/>
</dbReference>
<dbReference type="EC" id="5.6.2.2" evidence="9"/>
<evidence type="ECO:0000256" key="4">
    <source>
        <dbReference type="ARBA" id="ARBA00022840"/>
    </source>
</evidence>
<comment type="miscellaneous">
    <text evidence="9">Few gyrases are as efficient as E.coli at forming negative supercoils. Not all organisms have 2 type II topoisomerases; in organisms with a single type II topoisomerase this enzyme also has to decatenate newly replicated chromosomes.</text>
</comment>
<dbReference type="InterPro" id="IPR005743">
    <property type="entry name" value="GyrA"/>
</dbReference>
<dbReference type="Gene3D" id="3.30.1360.40">
    <property type="match status" value="1"/>
</dbReference>
<protein>
    <recommendedName>
        <fullName evidence="9">DNA gyrase subunit A</fullName>
        <ecNumber evidence="9">5.6.2.2</ecNumber>
    </recommendedName>
</protein>
<keyword evidence="15" id="KW-1185">Reference proteome</keyword>
<dbReference type="GO" id="GO:0006261">
    <property type="term" value="P:DNA-templated DNA replication"/>
    <property type="evidence" value="ECO:0007669"/>
    <property type="project" value="UniProtKB-UniRule"/>
</dbReference>
<dbReference type="NCBIfam" id="NF004044">
    <property type="entry name" value="PRK05561.1"/>
    <property type="match status" value="1"/>
</dbReference>
<proteinExistence type="inferred from homology"/>
<dbReference type="AlphaFoldDB" id="A0A412FQ53"/>